<keyword evidence="2" id="KW-1185">Reference proteome</keyword>
<dbReference type="EMBL" id="CP045227">
    <property type="protein sequence ID" value="QFS49907.1"/>
    <property type="molecule type" value="Genomic_DNA"/>
</dbReference>
<gene>
    <name evidence="1" type="ORF">GXM_07401</name>
</gene>
<protein>
    <submittedName>
        <fullName evidence="1">Uncharacterized protein</fullName>
    </submittedName>
</protein>
<organism evidence="1 2">
    <name type="scientific">Nostoc sphaeroides CCNUC1</name>
    <dbReference type="NCBI Taxonomy" id="2653204"/>
    <lineage>
        <taxon>Bacteria</taxon>
        <taxon>Bacillati</taxon>
        <taxon>Cyanobacteriota</taxon>
        <taxon>Cyanophyceae</taxon>
        <taxon>Nostocales</taxon>
        <taxon>Nostocaceae</taxon>
        <taxon>Nostoc</taxon>
    </lineage>
</organism>
<name>A0A5P8WAU0_9NOSO</name>
<evidence type="ECO:0000313" key="2">
    <source>
        <dbReference type="Proteomes" id="UP000326678"/>
    </source>
</evidence>
<sequence length="49" mass="5652">MSERTSQAGQTHLNYTCSQPRLRINEKISISVLIYFPRLNAIAKIFVNK</sequence>
<dbReference type="KEGG" id="nsh:GXM_07401"/>
<proteinExistence type="predicted"/>
<dbReference type="Proteomes" id="UP000326678">
    <property type="component" value="Chromosome Gxm2"/>
</dbReference>
<reference evidence="1 2" key="1">
    <citation type="submission" date="2019-10" db="EMBL/GenBank/DDBJ databases">
        <title>Genomic and transcriptomic insights into the perfect genentic adaptation of a filamentous nitrogen-fixing cyanobacterium to rice fields.</title>
        <authorList>
            <person name="Chen Z."/>
        </authorList>
    </citation>
    <scope>NUCLEOTIDE SEQUENCE [LARGE SCALE GENOMIC DNA]</scope>
    <source>
        <strain evidence="1">CCNUC1</strain>
    </source>
</reference>
<evidence type="ECO:0000313" key="1">
    <source>
        <dbReference type="EMBL" id="QFS49907.1"/>
    </source>
</evidence>
<accession>A0A5P8WAU0</accession>
<dbReference type="AlphaFoldDB" id="A0A5P8WAU0"/>